<keyword evidence="8" id="KW-1185">Reference proteome</keyword>
<comment type="similarity">
    <text evidence="1">Belongs to the peptidase C1 family.</text>
</comment>
<dbReference type="Proteomes" id="UP001141552">
    <property type="component" value="Unassembled WGS sequence"/>
</dbReference>
<dbReference type="SMART" id="SM00645">
    <property type="entry name" value="Pept_C1"/>
    <property type="match status" value="1"/>
</dbReference>
<dbReference type="InterPro" id="IPR000668">
    <property type="entry name" value="Peptidase_C1A_C"/>
</dbReference>
<evidence type="ECO:0000256" key="1">
    <source>
        <dbReference type="ARBA" id="ARBA00008455"/>
    </source>
</evidence>
<organism evidence="7 8">
    <name type="scientific">Turnera subulata</name>
    <dbReference type="NCBI Taxonomy" id="218843"/>
    <lineage>
        <taxon>Eukaryota</taxon>
        <taxon>Viridiplantae</taxon>
        <taxon>Streptophyta</taxon>
        <taxon>Embryophyta</taxon>
        <taxon>Tracheophyta</taxon>
        <taxon>Spermatophyta</taxon>
        <taxon>Magnoliopsida</taxon>
        <taxon>eudicotyledons</taxon>
        <taxon>Gunneridae</taxon>
        <taxon>Pentapetalae</taxon>
        <taxon>rosids</taxon>
        <taxon>fabids</taxon>
        <taxon>Malpighiales</taxon>
        <taxon>Passifloraceae</taxon>
        <taxon>Turnera</taxon>
    </lineage>
</organism>
<keyword evidence="4" id="KW-0788">Thiol protease</keyword>
<evidence type="ECO:0000313" key="7">
    <source>
        <dbReference type="EMBL" id="KAJ4834796.1"/>
    </source>
</evidence>
<dbReference type="EMBL" id="JAKUCV010004620">
    <property type="protein sequence ID" value="KAJ4834796.1"/>
    <property type="molecule type" value="Genomic_DNA"/>
</dbReference>
<evidence type="ECO:0000256" key="2">
    <source>
        <dbReference type="ARBA" id="ARBA00022670"/>
    </source>
</evidence>
<reference evidence="7" key="2">
    <citation type="journal article" date="2023" name="Plants (Basel)">
        <title>Annotation of the Turnera subulata (Passifloraceae) Draft Genome Reveals the S-Locus Evolved after the Divergence of Turneroideae from Passifloroideae in a Stepwise Manner.</title>
        <authorList>
            <person name="Henning P.M."/>
            <person name="Roalson E.H."/>
            <person name="Mir W."/>
            <person name="McCubbin A.G."/>
            <person name="Shore J.S."/>
        </authorList>
    </citation>
    <scope>NUCLEOTIDE SEQUENCE</scope>
    <source>
        <strain evidence="7">F60SS</strain>
    </source>
</reference>
<dbReference type="GO" id="GO:0008234">
    <property type="term" value="F:cysteine-type peptidase activity"/>
    <property type="evidence" value="ECO:0007669"/>
    <property type="project" value="UniProtKB-KW"/>
</dbReference>
<gene>
    <name evidence="7" type="ORF">Tsubulata_030073</name>
</gene>
<protein>
    <recommendedName>
        <fullName evidence="6">Peptidase C1A papain C-terminal domain-containing protein</fullName>
    </recommendedName>
</protein>
<dbReference type="SUPFAM" id="SSF54001">
    <property type="entry name" value="Cysteine proteinases"/>
    <property type="match status" value="1"/>
</dbReference>
<name>A0A9Q0J9W1_9ROSI</name>
<sequence>MRFSSGNGLSVGCPGHVDAFLSQGPQSIRDITIKVEKDGTPICQGFYPQLVHHVSLILSNQMIPVCLGKAAAVSCLKEARKWDCPQLGRIAGLGTSRENDDEMVSTHGAKGKQGKGKGSVIKKAGDLSELLPCSVDWIPVLPRDIVHQGKYLICWAITVALVVGAFHNISNPEQPHVILSPQQLINCAMEELRSRRTGEVRDCPKKLGVIYEYVIERGLCKEEECRFIGRKDLCKDKKYSSNPIKIEDYIEEFNVDEKVLLELVAKNPVVAEMDDTKEFASLKKGEIYGLPKAKVSKSTCKSASSKRKAQAKAKASSAEVGSSKKFTHDVLIVGYGTVYSDDGEEDIHYWVVRNSLGTGWGDNGYGKVLRQISMKHGSKSLFLSYSCPKKME</sequence>
<dbReference type="InterPro" id="IPR038765">
    <property type="entry name" value="Papain-like_cys_pep_sf"/>
</dbReference>
<keyword evidence="2" id="KW-0645">Protease</keyword>
<dbReference type="AlphaFoldDB" id="A0A9Q0J9W1"/>
<dbReference type="Gene3D" id="3.90.70.10">
    <property type="entry name" value="Cysteine proteinases"/>
    <property type="match status" value="1"/>
</dbReference>
<evidence type="ECO:0000256" key="5">
    <source>
        <dbReference type="SAM" id="MobiDB-lite"/>
    </source>
</evidence>
<dbReference type="PANTHER" id="PTHR12411">
    <property type="entry name" value="CYSTEINE PROTEASE FAMILY C1-RELATED"/>
    <property type="match status" value="1"/>
</dbReference>
<keyword evidence="3" id="KW-0378">Hydrolase</keyword>
<dbReference type="Pfam" id="PF00112">
    <property type="entry name" value="Peptidase_C1"/>
    <property type="match status" value="1"/>
</dbReference>
<feature type="domain" description="Peptidase C1A papain C-terminal" evidence="6">
    <location>
        <begin position="131"/>
        <end position="387"/>
    </location>
</feature>
<dbReference type="InterPro" id="IPR013128">
    <property type="entry name" value="Peptidase_C1A"/>
</dbReference>
<accession>A0A9Q0J9W1</accession>
<reference evidence="7" key="1">
    <citation type="submission" date="2022-02" db="EMBL/GenBank/DDBJ databases">
        <authorList>
            <person name="Henning P.M."/>
            <person name="McCubbin A.G."/>
            <person name="Shore J.S."/>
        </authorList>
    </citation>
    <scope>NUCLEOTIDE SEQUENCE</scope>
    <source>
        <strain evidence="7">F60SS</strain>
        <tissue evidence="7">Leaves</tissue>
    </source>
</reference>
<evidence type="ECO:0000256" key="4">
    <source>
        <dbReference type="ARBA" id="ARBA00022807"/>
    </source>
</evidence>
<proteinExistence type="inferred from homology"/>
<dbReference type="GO" id="GO:0006508">
    <property type="term" value="P:proteolysis"/>
    <property type="evidence" value="ECO:0007669"/>
    <property type="project" value="UniProtKB-KW"/>
</dbReference>
<comment type="caution">
    <text evidence="7">The sequence shown here is derived from an EMBL/GenBank/DDBJ whole genome shotgun (WGS) entry which is preliminary data.</text>
</comment>
<feature type="region of interest" description="Disordered" evidence="5">
    <location>
        <begin position="98"/>
        <end position="117"/>
    </location>
</feature>
<evidence type="ECO:0000313" key="8">
    <source>
        <dbReference type="Proteomes" id="UP001141552"/>
    </source>
</evidence>
<dbReference type="OrthoDB" id="1113869at2759"/>
<evidence type="ECO:0000259" key="6">
    <source>
        <dbReference type="SMART" id="SM00645"/>
    </source>
</evidence>
<evidence type="ECO:0000256" key="3">
    <source>
        <dbReference type="ARBA" id="ARBA00022801"/>
    </source>
</evidence>